<proteinExistence type="predicted"/>
<gene>
    <name evidence="1" type="ORF">LCGC14_0607360</name>
</gene>
<dbReference type="EMBL" id="LAZR01000997">
    <property type="protein sequence ID" value="KKN52935.1"/>
    <property type="molecule type" value="Genomic_DNA"/>
</dbReference>
<sequence>MRKLIPIDQVSPEQVDGLREAVEAQLIGKASQSRSDVTAWRARDLLSFTDLAIVSGGQGAGTANYWGCGALVASTALVYVPNTVLASQEFVGIYGIAIRDAAPAVIEVLMETAAGASTKARWNIESLYASLQPVGITPEWIYYGAQATIQVTLFPNAVGKAVGADGVSDHIELIGLMVMPLGDVISV</sequence>
<comment type="caution">
    <text evidence="1">The sequence shown here is derived from an EMBL/GenBank/DDBJ whole genome shotgun (WGS) entry which is preliminary data.</text>
</comment>
<name>A0A0F9R8U4_9ZZZZ</name>
<organism evidence="1">
    <name type="scientific">marine sediment metagenome</name>
    <dbReference type="NCBI Taxonomy" id="412755"/>
    <lineage>
        <taxon>unclassified sequences</taxon>
        <taxon>metagenomes</taxon>
        <taxon>ecological metagenomes</taxon>
    </lineage>
</organism>
<accession>A0A0F9R8U4</accession>
<protein>
    <submittedName>
        <fullName evidence="1">Uncharacterized protein</fullName>
    </submittedName>
</protein>
<reference evidence="1" key="1">
    <citation type="journal article" date="2015" name="Nature">
        <title>Complex archaea that bridge the gap between prokaryotes and eukaryotes.</title>
        <authorList>
            <person name="Spang A."/>
            <person name="Saw J.H."/>
            <person name="Jorgensen S.L."/>
            <person name="Zaremba-Niedzwiedzka K."/>
            <person name="Martijn J."/>
            <person name="Lind A.E."/>
            <person name="van Eijk R."/>
            <person name="Schleper C."/>
            <person name="Guy L."/>
            <person name="Ettema T.J."/>
        </authorList>
    </citation>
    <scope>NUCLEOTIDE SEQUENCE</scope>
</reference>
<evidence type="ECO:0000313" key="1">
    <source>
        <dbReference type="EMBL" id="KKN52935.1"/>
    </source>
</evidence>
<dbReference type="AlphaFoldDB" id="A0A0F9R8U4"/>